<dbReference type="GO" id="GO:0046872">
    <property type="term" value="F:metal ion binding"/>
    <property type="evidence" value="ECO:0007669"/>
    <property type="project" value="TreeGrafter"/>
</dbReference>
<dbReference type="PRINTS" id="PR00297">
    <property type="entry name" value="CHAPERONIN10"/>
</dbReference>
<dbReference type="PANTHER" id="PTHR10772:SF0">
    <property type="entry name" value="10 KDA HEAT SHOCK PROTEIN, MITOCHONDRIAL"/>
    <property type="match status" value="1"/>
</dbReference>
<dbReference type="HAMAP" id="MF_00580">
    <property type="entry name" value="CH10"/>
    <property type="match status" value="1"/>
</dbReference>
<evidence type="ECO:0000256" key="3">
    <source>
        <dbReference type="ARBA" id="ARBA00056825"/>
    </source>
</evidence>
<evidence type="ECO:0000256" key="4">
    <source>
        <dbReference type="RuleBase" id="RU003479"/>
    </source>
</evidence>
<dbReference type="GO" id="GO:0044183">
    <property type="term" value="F:protein folding chaperone"/>
    <property type="evidence" value="ECO:0007669"/>
    <property type="project" value="InterPro"/>
</dbReference>
<name>A0A433BLC6_9FUNG</name>
<dbReference type="PANTHER" id="PTHR10772">
    <property type="entry name" value="10 KDA HEAT SHOCK PROTEIN"/>
    <property type="match status" value="1"/>
</dbReference>
<dbReference type="AlphaFoldDB" id="A0A433BLC6"/>
<comment type="similarity">
    <text evidence="1 4">Belongs to the GroES chaperonin family.</text>
</comment>
<proteinExistence type="inferred from homology"/>
<dbReference type="GO" id="GO:0005759">
    <property type="term" value="C:mitochondrial matrix"/>
    <property type="evidence" value="ECO:0007669"/>
    <property type="project" value="TreeGrafter"/>
</dbReference>
<dbReference type="GO" id="GO:0051087">
    <property type="term" value="F:protein-folding chaperone binding"/>
    <property type="evidence" value="ECO:0007669"/>
    <property type="project" value="TreeGrafter"/>
</dbReference>
<dbReference type="EMBL" id="RBNI01013673">
    <property type="protein sequence ID" value="RUP27164.1"/>
    <property type="molecule type" value="Genomic_DNA"/>
</dbReference>
<organism evidence="5 6">
    <name type="scientific">Jimgerdemannia flammicorona</name>
    <dbReference type="NCBI Taxonomy" id="994334"/>
    <lineage>
        <taxon>Eukaryota</taxon>
        <taxon>Fungi</taxon>
        <taxon>Fungi incertae sedis</taxon>
        <taxon>Mucoromycota</taxon>
        <taxon>Mucoromycotina</taxon>
        <taxon>Endogonomycetes</taxon>
        <taxon>Endogonales</taxon>
        <taxon>Endogonaceae</taxon>
        <taxon>Jimgerdemannia</taxon>
    </lineage>
</organism>
<dbReference type="GO" id="GO:0051082">
    <property type="term" value="F:unfolded protein binding"/>
    <property type="evidence" value="ECO:0007669"/>
    <property type="project" value="TreeGrafter"/>
</dbReference>
<dbReference type="GO" id="GO:0005524">
    <property type="term" value="F:ATP binding"/>
    <property type="evidence" value="ECO:0007669"/>
    <property type="project" value="InterPro"/>
</dbReference>
<dbReference type="SUPFAM" id="SSF50129">
    <property type="entry name" value="GroES-like"/>
    <property type="match status" value="1"/>
</dbReference>
<evidence type="ECO:0000256" key="1">
    <source>
        <dbReference type="ARBA" id="ARBA00006975"/>
    </source>
</evidence>
<dbReference type="SMART" id="SM00883">
    <property type="entry name" value="Cpn10"/>
    <property type="match status" value="1"/>
</dbReference>
<protein>
    <submittedName>
        <fullName evidence="5">Chaperonin 10-like protein</fullName>
    </submittedName>
</protein>
<dbReference type="CDD" id="cd00320">
    <property type="entry name" value="cpn10"/>
    <property type="match status" value="1"/>
</dbReference>
<evidence type="ECO:0000313" key="6">
    <source>
        <dbReference type="Proteomes" id="UP000268093"/>
    </source>
</evidence>
<sequence length="190" mass="21134">MRIRGMTPVVHHIIVTRPDASLSHSHFFFLVFDAKIPKGGEISRRNHTLAVTNKPPSADDFFDKLPRVAPYRSSYIHFRKTDPISAMSIASKVKSIVPLLDRVLVQRIKAQEKTAAGIFIPEKSQESLNEGYVVAVGKGALDKEGKHIATQVAVGDKVLLPQYGGSNVKVNDEEYILFRDSEILAKVEEK</sequence>
<dbReference type="InterPro" id="IPR020818">
    <property type="entry name" value="Chaperonin_GroES"/>
</dbReference>
<dbReference type="Gene3D" id="2.30.33.40">
    <property type="entry name" value="GroES chaperonin"/>
    <property type="match status" value="1"/>
</dbReference>
<keyword evidence="2 4" id="KW-0143">Chaperone</keyword>
<evidence type="ECO:0000256" key="2">
    <source>
        <dbReference type="ARBA" id="ARBA00023186"/>
    </source>
</evidence>
<comment type="function">
    <text evidence="3">Eukaryotic CPN10 homolog which is essential for mitochondrial protein biogenesis, together with CPN60. Binds to CPN60 in the presence of Mg-ATP and suppresses the ATPase activity of the latter.</text>
</comment>
<dbReference type="InterPro" id="IPR011032">
    <property type="entry name" value="GroES-like_sf"/>
</dbReference>
<reference evidence="5 6" key="1">
    <citation type="journal article" date="2018" name="New Phytol.">
        <title>Phylogenomics of Endogonaceae and evolution of mycorrhizas within Mucoromycota.</title>
        <authorList>
            <person name="Chang Y."/>
            <person name="Desiro A."/>
            <person name="Na H."/>
            <person name="Sandor L."/>
            <person name="Lipzen A."/>
            <person name="Clum A."/>
            <person name="Barry K."/>
            <person name="Grigoriev I.V."/>
            <person name="Martin F.M."/>
            <person name="Stajich J.E."/>
            <person name="Smith M.E."/>
            <person name="Bonito G."/>
            <person name="Spatafora J.W."/>
        </authorList>
    </citation>
    <scope>NUCLEOTIDE SEQUENCE [LARGE SCALE GENOMIC DNA]</scope>
    <source>
        <strain evidence="5 6">GMNB39</strain>
    </source>
</reference>
<gene>
    <name evidence="5" type="ORF">BC936DRAFT_138751</name>
</gene>
<dbReference type="InterPro" id="IPR037124">
    <property type="entry name" value="Chaperonin_GroES_sf"/>
</dbReference>
<keyword evidence="6" id="KW-1185">Reference proteome</keyword>
<dbReference type="Proteomes" id="UP000268093">
    <property type="component" value="Unassembled WGS sequence"/>
</dbReference>
<evidence type="ECO:0000313" key="5">
    <source>
        <dbReference type="EMBL" id="RUP27164.1"/>
    </source>
</evidence>
<dbReference type="FunFam" id="2.30.33.40:FF:000002">
    <property type="entry name" value="10 kDa chaperonin, mitochondrial"/>
    <property type="match status" value="1"/>
</dbReference>
<dbReference type="OrthoDB" id="184876at2759"/>
<comment type="caution">
    <text evidence="5">The sequence shown here is derived from an EMBL/GenBank/DDBJ whole genome shotgun (WGS) entry which is preliminary data.</text>
</comment>
<accession>A0A433BLC6</accession>
<dbReference type="Pfam" id="PF00166">
    <property type="entry name" value="Cpn10"/>
    <property type="match status" value="1"/>
</dbReference>